<feature type="compositionally biased region" description="Pro residues" evidence="1">
    <location>
        <begin position="350"/>
        <end position="365"/>
    </location>
</feature>
<keyword evidence="2" id="KW-1133">Transmembrane helix</keyword>
<evidence type="ECO:0000256" key="1">
    <source>
        <dbReference type="SAM" id="MobiDB-lite"/>
    </source>
</evidence>
<feature type="transmembrane region" description="Helical" evidence="2">
    <location>
        <begin position="233"/>
        <end position="252"/>
    </location>
</feature>
<keyword evidence="2" id="KW-0472">Membrane</keyword>
<feature type="compositionally biased region" description="Basic and acidic residues" evidence="1">
    <location>
        <begin position="366"/>
        <end position="379"/>
    </location>
</feature>
<accession>A0ABP3HRH7</accession>
<reference evidence="4" key="1">
    <citation type="journal article" date="2019" name="Int. J. Syst. Evol. Microbiol.">
        <title>The Global Catalogue of Microorganisms (GCM) 10K type strain sequencing project: providing services to taxonomists for standard genome sequencing and annotation.</title>
        <authorList>
            <consortium name="The Broad Institute Genomics Platform"/>
            <consortium name="The Broad Institute Genome Sequencing Center for Infectious Disease"/>
            <person name="Wu L."/>
            <person name="Ma J."/>
        </authorList>
    </citation>
    <scope>NUCLEOTIDE SEQUENCE [LARGE SCALE GENOMIC DNA]</scope>
    <source>
        <strain evidence="4">JCM 4565</strain>
    </source>
</reference>
<dbReference type="Proteomes" id="UP001500063">
    <property type="component" value="Unassembled WGS sequence"/>
</dbReference>
<evidence type="ECO:0000313" key="4">
    <source>
        <dbReference type="Proteomes" id="UP001500063"/>
    </source>
</evidence>
<protein>
    <recommendedName>
        <fullName evidence="5">Integral membrane protein</fullName>
    </recommendedName>
</protein>
<dbReference type="RefSeq" id="WP_344123331.1">
    <property type="nucleotide sequence ID" value="NZ_BAAABW010000036.1"/>
</dbReference>
<feature type="region of interest" description="Disordered" evidence="1">
    <location>
        <begin position="333"/>
        <end position="379"/>
    </location>
</feature>
<sequence length="379" mass="38597">MSAPLCDGNAPTSAGIPSADPATPGTPAPGDPVKALLHRHRELCVRAVDPLEIAAVLEARGIAEHVAADCRHRDVFSLAEELYARVRRDPAPTAWVPGRHVAPREAPMAHPAGADGWWTAGRFAALWLIAYGLLGDALLSALLDGRRAGRPDLVRALSAAAPTALALACAVALAAWCARWYALRVGHALAVSRTLGAFRTRAWPALVTATGLFLGAFLALLWALHAALDRHPLPYPAAPLAATTALGGLLFLARLTAVRGCARAGALAVLAACAAEAVPLLGAWLPGGGPLGALASAAAAHGPAAIPLVACAVPALALLGHALTALSRASAHRRGAPATAPDGLTDPADPGTPPMPQAPGTPARPPHPEPHTPSEEQGR</sequence>
<proteinExistence type="predicted"/>
<keyword evidence="4" id="KW-1185">Reference proteome</keyword>
<evidence type="ECO:0000256" key="2">
    <source>
        <dbReference type="SAM" id="Phobius"/>
    </source>
</evidence>
<dbReference type="EMBL" id="BAAABW010000036">
    <property type="protein sequence ID" value="GAA0376054.1"/>
    <property type="molecule type" value="Genomic_DNA"/>
</dbReference>
<name>A0ABP3HRH7_9ACTN</name>
<organism evidence="3 4">
    <name type="scientific">Streptomyces blastmyceticus</name>
    <dbReference type="NCBI Taxonomy" id="68180"/>
    <lineage>
        <taxon>Bacteria</taxon>
        <taxon>Bacillati</taxon>
        <taxon>Actinomycetota</taxon>
        <taxon>Actinomycetes</taxon>
        <taxon>Kitasatosporales</taxon>
        <taxon>Streptomycetaceae</taxon>
        <taxon>Streptomyces</taxon>
    </lineage>
</organism>
<feature type="transmembrane region" description="Helical" evidence="2">
    <location>
        <begin position="264"/>
        <end position="285"/>
    </location>
</feature>
<feature type="region of interest" description="Disordered" evidence="1">
    <location>
        <begin position="1"/>
        <end position="32"/>
    </location>
</feature>
<evidence type="ECO:0000313" key="3">
    <source>
        <dbReference type="EMBL" id="GAA0376054.1"/>
    </source>
</evidence>
<feature type="transmembrane region" description="Helical" evidence="2">
    <location>
        <begin position="123"/>
        <end position="143"/>
    </location>
</feature>
<comment type="caution">
    <text evidence="3">The sequence shown here is derived from an EMBL/GenBank/DDBJ whole genome shotgun (WGS) entry which is preliminary data.</text>
</comment>
<evidence type="ECO:0008006" key="5">
    <source>
        <dbReference type="Google" id="ProtNLM"/>
    </source>
</evidence>
<feature type="transmembrane region" description="Helical" evidence="2">
    <location>
        <begin position="163"/>
        <end position="182"/>
    </location>
</feature>
<feature type="transmembrane region" description="Helical" evidence="2">
    <location>
        <begin position="305"/>
        <end position="326"/>
    </location>
</feature>
<keyword evidence="2" id="KW-0812">Transmembrane</keyword>
<feature type="transmembrane region" description="Helical" evidence="2">
    <location>
        <begin position="203"/>
        <end position="227"/>
    </location>
</feature>
<gene>
    <name evidence="3" type="ORF">GCM10010319_63210</name>
</gene>